<dbReference type="InterPro" id="IPR057136">
    <property type="entry name" value="At2g35280_TPR_dom"/>
</dbReference>
<evidence type="ECO:0000313" key="7">
    <source>
        <dbReference type="Proteomes" id="UP000032180"/>
    </source>
</evidence>
<dbReference type="AlphaFoldDB" id="A0A0D9XS49"/>
<dbReference type="Pfam" id="PF01753">
    <property type="entry name" value="zf-MYND"/>
    <property type="match status" value="1"/>
</dbReference>
<accession>A0A0D9XS49</accession>
<evidence type="ECO:0000256" key="1">
    <source>
        <dbReference type="ARBA" id="ARBA00022723"/>
    </source>
</evidence>
<dbReference type="eggNOG" id="ENOG502QR5D">
    <property type="taxonomic scope" value="Eukaryota"/>
</dbReference>
<dbReference type="InterPro" id="IPR011990">
    <property type="entry name" value="TPR-like_helical_dom_sf"/>
</dbReference>
<feature type="domain" description="MYND-type" evidence="5">
    <location>
        <begin position="289"/>
        <end position="331"/>
    </location>
</feature>
<dbReference type="Gene3D" id="1.25.40.10">
    <property type="entry name" value="Tetratricopeptide repeat domain"/>
    <property type="match status" value="1"/>
</dbReference>
<dbReference type="InterPro" id="IPR002893">
    <property type="entry name" value="Znf_MYND"/>
</dbReference>
<evidence type="ECO:0000256" key="3">
    <source>
        <dbReference type="ARBA" id="ARBA00022833"/>
    </source>
</evidence>
<evidence type="ECO:0000313" key="6">
    <source>
        <dbReference type="EnsemblPlants" id="LPERR11G10930.1"/>
    </source>
</evidence>
<evidence type="ECO:0000256" key="2">
    <source>
        <dbReference type="ARBA" id="ARBA00022771"/>
    </source>
</evidence>
<dbReference type="Proteomes" id="UP000032180">
    <property type="component" value="Chromosome 11"/>
</dbReference>
<dbReference type="InterPro" id="IPR044508">
    <property type="entry name" value="At5g50450/At1g67340-like"/>
</dbReference>
<dbReference type="Gene3D" id="1.20.1280.50">
    <property type="match status" value="1"/>
</dbReference>
<dbReference type="Gene3D" id="6.10.140.2220">
    <property type="match status" value="1"/>
</dbReference>
<reference evidence="6 7" key="1">
    <citation type="submission" date="2012-08" db="EMBL/GenBank/DDBJ databases">
        <title>Oryza genome evolution.</title>
        <authorList>
            <person name="Wing R.A."/>
        </authorList>
    </citation>
    <scope>NUCLEOTIDE SEQUENCE</scope>
</reference>
<dbReference type="PANTHER" id="PTHR46758:SF4">
    <property type="entry name" value="MYND FINGER FAMILY PROTEIN, EXPRESSED"/>
    <property type="match status" value="1"/>
</dbReference>
<dbReference type="PANTHER" id="PTHR46758">
    <property type="entry name" value="MYND DOMAIN-CONTAINING"/>
    <property type="match status" value="1"/>
</dbReference>
<dbReference type="HOGENOM" id="CLU_042104_0_1_1"/>
<dbReference type="Pfam" id="PF12937">
    <property type="entry name" value="F-box-like"/>
    <property type="match status" value="1"/>
</dbReference>
<keyword evidence="7" id="KW-1185">Reference proteome</keyword>
<organism evidence="6 7">
    <name type="scientific">Leersia perrieri</name>
    <dbReference type="NCBI Taxonomy" id="77586"/>
    <lineage>
        <taxon>Eukaryota</taxon>
        <taxon>Viridiplantae</taxon>
        <taxon>Streptophyta</taxon>
        <taxon>Embryophyta</taxon>
        <taxon>Tracheophyta</taxon>
        <taxon>Spermatophyta</taxon>
        <taxon>Magnoliopsida</taxon>
        <taxon>Liliopsida</taxon>
        <taxon>Poales</taxon>
        <taxon>Poaceae</taxon>
        <taxon>BOP clade</taxon>
        <taxon>Oryzoideae</taxon>
        <taxon>Oryzeae</taxon>
        <taxon>Oryzinae</taxon>
        <taxon>Leersia</taxon>
    </lineage>
</organism>
<dbReference type="PROSITE" id="PS50865">
    <property type="entry name" value="ZF_MYND_2"/>
    <property type="match status" value="1"/>
</dbReference>
<evidence type="ECO:0000256" key="4">
    <source>
        <dbReference type="PROSITE-ProRule" id="PRU00134"/>
    </source>
</evidence>
<reference evidence="7" key="2">
    <citation type="submission" date="2013-12" db="EMBL/GenBank/DDBJ databases">
        <authorList>
            <person name="Yu Y."/>
            <person name="Lee S."/>
            <person name="de Baynast K."/>
            <person name="Wissotski M."/>
            <person name="Liu L."/>
            <person name="Talag J."/>
            <person name="Goicoechea J."/>
            <person name="Angelova A."/>
            <person name="Jetty R."/>
            <person name="Kudrna D."/>
            <person name="Golser W."/>
            <person name="Rivera L."/>
            <person name="Zhang J."/>
            <person name="Wing R."/>
        </authorList>
    </citation>
    <scope>NUCLEOTIDE SEQUENCE</scope>
</reference>
<dbReference type="EnsemblPlants" id="LPERR11G10930.1">
    <property type="protein sequence ID" value="LPERR11G10930.1"/>
    <property type="gene ID" value="LPERR11G10930"/>
</dbReference>
<keyword evidence="3" id="KW-0862">Zinc</keyword>
<dbReference type="InterPro" id="IPR001810">
    <property type="entry name" value="F-box_dom"/>
</dbReference>
<name>A0A0D9XS49_9ORYZ</name>
<dbReference type="STRING" id="77586.A0A0D9XS49"/>
<dbReference type="Gramene" id="LPERR11G10930.1">
    <property type="protein sequence ID" value="LPERR11G10930.1"/>
    <property type="gene ID" value="LPERR11G10930"/>
</dbReference>
<protein>
    <recommendedName>
        <fullName evidence="5">MYND-type domain-containing protein</fullName>
    </recommendedName>
</protein>
<dbReference type="SUPFAM" id="SSF144232">
    <property type="entry name" value="HIT/MYND zinc finger-like"/>
    <property type="match status" value="1"/>
</dbReference>
<dbReference type="Pfam" id="PF23310">
    <property type="entry name" value="TPR_27"/>
    <property type="match status" value="1"/>
</dbReference>
<proteinExistence type="predicted"/>
<evidence type="ECO:0000259" key="5">
    <source>
        <dbReference type="PROSITE" id="PS50865"/>
    </source>
</evidence>
<dbReference type="InterPro" id="IPR036047">
    <property type="entry name" value="F-box-like_dom_sf"/>
</dbReference>
<keyword evidence="2 4" id="KW-0863">Zinc-finger</keyword>
<reference evidence="6" key="3">
    <citation type="submission" date="2015-04" db="UniProtKB">
        <authorList>
            <consortium name="EnsemblPlants"/>
        </authorList>
    </citation>
    <scope>IDENTIFICATION</scope>
</reference>
<keyword evidence="1" id="KW-0479">Metal-binding</keyword>
<dbReference type="SUPFAM" id="SSF81901">
    <property type="entry name" value="HCP-like"/>
    <property type="match status" value="1"/>
</dbReference>
<dbReference type="GO" id="GO:0008270">
    <property type="term" value="F:zinc ion binding"/>
    <property type="evidence" value="ECO:0007669"/>
    <property type="project" value="UniProtKB-KW"/>
</dbReference>
<sequence>MRSPKRRRIHTATTTLSCSAMSPAAGEPDPLSPAAKRDADDVFDRLPDDIVLTILANLAAAASSPADILSASLACRRLHALASHPSVLSRASPAAAAVRRAASWLSDDGHGAHNFLRRCAVAGSAHACYFLGMVWLYCLGRIDAGAAMLARAAWRGGHAPAMYALAVVRFNGGGGGEKGNERDARGGVALCARAAWMGYAPAMRELGHCLVDGYGAPRHTAAGRSLLLHAAAIEHLDRKYGRHGDGEDEASRFMVDWWETRRRGKKAAKGGCVPGDGGEDDGEVRMCSQERCGRRERRRHEFRRCAACGAASYCSRACQAIDWKRAHRAACAPARWLAGDGGAH</sequence>
<dbReference type="SUPFAM" id="SSF81383">
    <property type="entry name" value="F-box domain"/>
    <property type="match status" value="1"/>
</dbReference>